<protein>
    <recommendedName>
        <fullName evidence="3">Condensation domain-containing protein</fullName>
    </recommendedName>
</protein>
<dbReference type="SUPFAM" id="SSF52777">
    <property type="entry name" value="CoA-dependent acyltransferases"/>
    <property type="match status" value="1"/>
</dbReference>
<organism evidence="1 2">
    <name type="scientific">Actinoplanes campanulatus</name>
    <dbReference type="NCBI Taxonomy" id="113559"/>
    <lineage>
        <taxon>Bacteria</taxon>
        <taxon>Bacillati</taxon>
        <taxon>Actinomycetota</taxon>
        <taxon>Actinomycetes</taxon>
        <taxon>Micromonosporales</taxon>
        <taxon>Micromonosporaceae</taxon>
        <taxon>Actinoplanes</taxon>
    </lineage>
</organism>
<comment type="caution">
    <text evidence="1">The sequence shown here is derived from an EMBL/GenBank/DDBJ whole genome shotgun (WGS) entry which is preliminary data.</text>
</comment>
<gene>
    <name evidence="1" type="ORF">FHR83_001704</name>
</gene>
<evidence type="ECO:0000313" key="1">
    <source>
        <dbReference type="EMBL" id="MBB3094055.1"/>
    </source>
</evidence>
<evidence type="ECO:0008006" key="3">
    <source>
        <dbReference type="Google" id="ProtNLM"/>
    </source>
</evidence>
<accession>A0A7W5ADN7</accession>
<evidence type="ECO:0000313" key="2">
    <source>
        <dbReference type="Proteomes" id="UP000590749"/>
    </source>
</evidence>
<sequence>MSRYQRPVSPTEWFYLAAERAMPPFAVQLVVEGEGRLEPEALTRAVRVASAACPGARLARHGRAWADTGQAPPVTVADGTSRWTDHASAPLERTCEVVTAEGGVLFRVSHTVMDGQGALTWIADVFRALRGEPPLGAPAAVTDYELVERLGTPGRRPRTSLGWRSPVAGPPVEPPAARHWARRTIDGNHPGLVAKLAAAVAAFTGAGRSRFMVPVDLRRHDTAMRSTANLSLPVFLAAGPDETWQDLHKQILRALVERHEVTGGALERAAYRLPLGVLSRFLTVAGDRHLCSAILSHLGRVDPADFSTGGFRASTVFALPTHAPMAPLSIVATAPPGHTELTVAHHGRPESAEALLDAVEAALSPHRLRPGATPVTYG</sequence>
<name>A0A7W5ADN7_9ACTN</name>
<dbReference type="RefSeq" id="WP_183218248.1">
    <property type="nucleotide sequence ID" value="NZ_BMPW01000015.1"/>
</dbReference>
<reference evidence="1 2" key="1">
    <citation type="submission" date="2020-08" db="EMBL/GenBank/DDBJ databases">
        <title>Genomic Encyclopedia of Type Strains, Phase III (KMG-III): the genomes of soil and plant-associated and newly described type strains.</title>
        <authorList>
            <person name="Whitman W."/>
        </authorList>
    </citation>
    <scope>NUCLEOTIDE SEQUENCE [LARGE SCALE GENOMIC DNA]</scope>
    <source>
        <strain evidence="1 2">CECT 3287</strain>
    </source>
</reference>
<dbReference type="AlphaFoldDB" id="A0A7W5ADN7"/>
<proteinExistence type="predicted"/>
<keyword evidence="2" id="KW-1185">Reference proteome</keyword>
<dbReference type="Proteomes" id="UP000590749">
    <property type="component" value="Unassembled WGS sequence"/>
</dbReference>
<dbReference type="EMBL" id="JACHXF010000002">
    <property type="protein sequence ID" value="MBB3094055.1"/>
    <property type="molecule type" value="Genomic_DNA"/>
</dbReference>